<keyword evidence="1" id="KW-0472">Membrane</keyword>
<keyword evidence="3" id="KW-1185">Reference proteome</keyword>
<dbReference type="EMBL" id="JBHSJG010000061">
    <property type="protein sequence ID" value="MFC4990092.1"/>
    <property type="molecule type" value="Genomic_DNA"/>
</dbReference>
<protein>
    <recommendedName>
        <fullName evidence="4">HdeD family acid-resistance protein</fullName>
    </recommendedName>
</protein>
<evidence type="ECO:0000313" key="3">
    <source>
        <dbReference type="Proteomes" id="UP001595925"/>
    </source>
</evidence>
<feature type="transmembrane region" description="Helical" evidence="1">
    <location>
        <begin position="95"/>
        <end position="115"/>
    </location>
</feature>
<evidence type="ECO:0000256" key="1">
    <source>
        <dbReference type="SAM" id="Phobius"/>
    </source>
</evidence>
<feature type="transmembrane region" description="Helical" evidence="1">
    <location>
        <begin position="32"/>
        <end position="53"/>
    </location>
</feature>
<evidence type="ECO:0000313" key="2">
    <source>
        <dbReference type="EMBL" id="MFC4990092.1"/>
    </source>
</evidence>
<proteinExistence type="predicted"/>
<reference evidence="2 3" key="1">
    <citation type="journal article" date="2019" name="Int. J. Syst. Evol. Microbiol.">
        <title>The Global Catalogue of Microorganisms (GCM) 10K type strain sequencing project: providing services to taxonomists for standard genome sequencing and annotation.</title>
        <authorList>
            <consortium name="The Broad Institute Genomics Platform"/>
            <consortium name="The Broad Institute Genome Sequencing Center for Infectious Disease"/>
            <person name="Wu L."/>
            <person name="Ma J."/>
        </authorList>
    </citation>
    <scope>NUCLEOTIDE SEQUENCE [LARGE SCALE GENOMIC DNA]</scope>
    <source>
        <strain evidence="2 3">CGMCC 1.15824</strain>
    </source>
</reference>
<accession>A0ABD5QKB4</accession>
<keyword evidence="1" id="KW-0812">Transmembrane</keyword>
<feature type="transmembrane region" description="Helical" evidence="1">
    <location>
        <begin position="157"/>
        <end position="177"/>
    </location>
</feature>
<sequence length="205" mass="22458">MNEPEPDAEGLQEELGQIKAAMGLAEEYPYWWRFWLIEGIGLGIALPIVQLGLRDGFSPLLVVFLGGVLLTHQLVAWRILNEYDRPTTGVPGWTAWNITYGVGSLALAIGLLPIFEQLVFEDIIVIGVVGVGAISGIAYLYMGQLLAAYNIRTADRYAFYTGGCWLLVLAAMIPHIPFFAGWEFAVFGIGLAVHNIGSYVVLSRV</sequence>
<dbReference type="RefSeq" id="WP_224830400.1">
    <property type="nucleotide sequence ID" value="NZ_JAIVEF010000058.1"/>
</dbReference>
<feature type="transmembrane region" description="Helical" evidence="1">
    <location>
        <begin position="122"/>
        <end position="142"/>
    </location>
</feature>
<name>A0ABD5QKB4_9EURY</name>
<dbReference type="Proteomes" id="UP001595925">
    <property type="component" value="Unassembled WGS sequence"/>
</dbReference>
<feature type="transmembrane region" description="Helical" evidence="1">
    <location>
        <begin position="60"/>
        <end position="80"/>
    </location>
</feature>
<feature type="transmembrane region" description="Helical" evidence="1">
    <location>
        <begin position="184"/>
        <end position="202"/>
    </location>
</feature>
<comment type="caution">
    <text evidence="2">The sequence shown here is derived from an EMBL/GenBank/DDBJ whole genome shotgun (WGS) entry which is preliminary data.</text>
</comment>
<gene>
    <name evidence="2" type="ORF">ACFPFO_20555</name>
</gene>
<keyword evidence="1" id="KW-1133">Transmembrane helix</keyword>
<evidence type="ECO:0008006" key="4">
    <source>
        <dbReference type="Google" id="ProtNLM"/>
    </source>
</evidence>
<dbReference type="AlphaFoldDB" id="A0ABD5QKB4"/>
<organism evidence="2 3">
    <name type="scientific">Saliphagus infecundisoli</name>
    <dbReference type="NCBI Taxonomy" id="1849069"/>
    <lineage>
        <taxon>Archaea</taxon>
        <taxon>Methanobacteriati</taxon>
        <taxon>Methanobacteriota</taxon>
        <taxon>Stenosarchaea group</taxon>
        <taxon>Halobacteria</taxon>
        <taxon>Halobacteriales</taxon>
        <taxon>Natrialbaceae</taxon>
        <taxon>Saliphagus</taxon>
    </lineage>
</organism>